<evidence type="ECO:0000313" key="1">
    <source>
        <dbReference type="EMBL" id="MEN3238985.1"/>
    </source>
</evidence>
<keyword evidence="2" id="KW-1185">Reference proteome</keyword>
<dbReference type="EMBL" id="JAQYXP010000011">
    <property type="protein sequence ID" value="MEN3238985.1"/>
    <property type="molecule type" value="Genomic_DNA"/>
</dbReference>
<name>A0ABV0A810_9HYPH</name>
<organism evidence="1 2">
    <name type="scientific">Methylobacterium ajmalii</name>
    <dbReference type="NCBI Taxonomy" id="2738439"/>
    <lineage>
        <taxon>Bacteria</taxon>
        <taxon>Pseudomonadati</taxon>
        <taxon>Pseudomonadota</taxon>
        <taxon>Alphaproteobacteria</taxon>
        <taxon>Hyphomicrobiales</taxon>
        <taxon>Methylobacteriaceae</taxon>
        <taxon>Methylobacterium</taxon>
    </lineage>
</organism>
<sequence length="269" mass="31354">MILIIYHAEELKRDVIHGVAAQKRWHDLLHDIVTPKVDDTDNPAKKQKRAFDFLIADGVLTPQERNQMVALIGRRNGIAHHLDQVMADLETGCSVRDWVDYMPNRQTHDYEALDQLRAARKLLSDRMASRQYVLELNFRKFFFETTEKILSKDIMALERRISKLVCHRAKEIARLNGEFSLTETDLTGIFDPCWPENRYGRGRLTPRGVEICYRLFDLGKSAMAVAHLMNLSLAASRRRERMWRALGGAGREKRVLMRPPRPRSEKQRY</sequence>
<dbReference type="Proteomes" id="UP001407347">
    <property type="component" value="Unassembled WGS sequence"/>
</dbReference>
<protein>
    <submittedName>
        <fullName evidence="1">Uncharacterized protein</fullName>
    </submittedName>
</protein>
<dbReference type="RefSeq" id="WP_346013935.1">
    <property type="nucleotide sequence ID" value="NZ_JAQYXP010000011.1"/>
</dbReference>
<comment type="caution">
    <text evidence="1">The sequence shown here is derived from an EMBL/GenBank/DDBJ whole genome shotgun (WGS) entry which is preliminary data.</text>
</comment>
<evidence type="ECO:0000313" key="2">
    <source>
        <dbReference type="Proteomes" id="UP001407347"/>
    </source>
</evidence>
<proteinExistence type="predicted"/>
<reference evidence="1 2" key="1">
    <citation type="journal article" date="2023" name="PLoS ONE">
        <title>Complete genome assembly of Hawai'i environmental nontuberculous mycobacteria reveals unexpected co-isolation with methylobacteria.</title>
        <authorList>
            <person name="Hendrix J."/>
            <person name="Epperson L.E."/>
            <person name="Tong E.I."/>
            <person name="Chan Y.L."/>
            <person name="Hasan N.A."/>
            <person name="Dawrs S.N."/>
            <person name="Norton G.J."/>
            <person name="Virdi R."/>
            <person name="Crooks J.L."/>
            <person name="Chan E.D."/>
            <person name="Honda J.R."/>
            <person name="Strong M."/>
        </authorList>
    </citation>
    <scope>NUCLEOTIDE SEQUENCE [LARGE SCALE GENOMIC DNA]</scope>
    <source>
        <strain evidence="1 2">NJH_HI04-1</strain>
    </source>
</reference>
<gene>
    <name evidence="1" type="ORF">PUR29_36730</name>
</gene>
<accession>A0ABV0A810</accession>